<proteinExistence type="predicted"/>
<name>A0A817S5J4_9BILA</name>
<sequence>MTSFELIVIVFGSTKSVSNVNLRFPISFVFATDESSLENLITTDPPSFDTCLRRYFVLLLDTITDQFFDCLHMNHHVQIVYSQNNFIHAQNRQKLRLIRNKQWQQVTLDLTSDIVNFLTVEGEKQAKLEQISLAQVYYRQARSLKEWAMSFVKAEPCHILLIPLNSSEDNVNNTYKDLHRICAELGYPSIIVRKLDEYIPIGDIEKPSLMPYSSALFHNEHPNYICKLIKNLSPLRFYLYGNEDCIASGWSNLMIAGEVQVMDDEDNWCAFLENEPIDNEIKWNFGTMFGEKWQVNRITPICLTDLNGSLRFQSALRRAVKTISQHQIEVTSLIFEWYDKCIRDGHLQLEPKLTSQDEDKITRTKIEAGRIFYECRFQYLSTLPQVRLTSNMKGDSFIWLGEILNHPNKNLDETIAPSKWNIFNEISICIPYIEIQLREEKRIFLVVSGSLGHTLFITSFHLMSLIPYIYIYCSSFDLYVNWANYYSGIRGVHANARELGKQINQDLNKFYPFRPATNNHQYTSKVQYQDYFQNHNSTSTTSLSSWFVFYNPEQSHIFLAHQREIDTLLCMPHTTQSRDEMLIEFRRICKDDNRALNEINRLEKEYDSKDAVYWYSREYFLYRIINQALRNNDVESMFKMRYFLTDLYAQLTELCTQDHVQKLFDQRNGIMVYRGQQMTKTELEYFRTIQGCIIATKPFLSTTRSFAVASLFAATSEGPDITQVIFCIKIDRFYENFRPFAYISQAAFMPEEEEVLFSMGSLFRVQSIETLITEENISVINLTLVEPSELAKNNFFINNPIQWSTNQY</sequence>
<dbReference type="EMBL" id="CAJNYD010002543">
    <property type="protein sequence ID" value="CAF3427557.1"/>
    <property type="molecule type" value="Genomic_DNA"/>
</dbReference>
<dbReference type="EMBL" id="CAJNXB010002897">
    <property type="protein sequence ID" value="CAF3286459.1"/>
    <property type="molecule type" value="Genomic_DNA"/>
</dbReference>
<dbReference type="SUPFAM" id="SSF56399">
    <property type="entry name" value="ADP-ribosylation"/>
    <property type="match status" value="1"/>
</dbReference>
<accession>A0A817S5J4</accession>
<reference evidence="1" key="1">
    <citation type="submission" date="2021-02" db="EMBL/GenBank/DDBJ databases">
        <authorList>
            <person name="Nowell W R."/>
        </authorList>
    </citation>
    <scope>NUCLEOTIDE SEQUENCE</scope>
</reference>
<dbReference type="Gene3D" id="3.90.176.10">
    <property type="entry name" value="Toxin ADP-ribosyltransferase, Chain A, domain 1"/>
    <property type="match status" value="1"/>
</dbReference>
<dbReference type="PROSITE" id="PS51996">
    <property type="entry name" value="TR_MART"/>
    <property type="match status" value="1"/>
</dbReference>
<organism evidence="1 3">
    <name type="scientific">Rotaria socialis</name>
    <dbReference type="NCBI Taxonomy" id="392032"/>
    <lineage>
        <taxon>Eukaryota</taxon>
        <taxon>Metazoa</taxon>
        <taxon>Spiralia</taxon>
        <taxon>Gnathifera</taxon>
        <taxon>Rotifera</taxon>
        <taxon>Eurotatoria</taxon>
        <taxon>Bdelloidea</taxon>
        <taxon>Philodinida</taxon>
        <taxon>Philodinidae</taxon>
        <taxon>Rotaria</taxon>
    </lineage>
</organism>
<evidence type="ECO:0000313" key="2">
    <source>
        <dbReference type="EMBL" id="CAF3427557.1"/>
    </source>
</evidence>
<evidence type="ECO:0000313" key="1">
    <source>
        <dbReference type="EMBL" id="CAF3286459.1"/>
    </source>
</evidence>
<dbReference type="AlphaFoldDB" id="A0A817S5J4"/>
<protein>
    <recommendedName>
        <fullName evidence="4">NAD(P)(+)--arginine ADP-ribosyltransferase</fullName>
    </recommendedName>
</protein>
<evidence type="ECO:0008006" key="4">
    <source>
        <dbReference type="Google" id="ProtNLM"/>
    </source>
</evidence>
<dbReference type="Proteomes" id="UP000663825">
    <property type="component" value="Unassembled WGS sequence"/>
</dbReference>
<comment type="caution">
    <text evidence="1">The sequence shown here is derived from an EMBL/GenBank/DDBJ whole genome shotgun (WGS) entry which is preliminary data.</text>
</comment>
<evidence type="ECO:0000313" key="3">
    <source>
        <dbReference type="Proteomes" id="UP000663825"/>
    </source>
</evidence>
<dbReference type="OrthoDB" id="10028369at2759"/>
<gene>
    <name evidence="2" type="ORF">LUA448_LOCUS20045</name>
    <name evidence="1" type="ORF">TIS948_LOCUS17225</name>
</gene>
<dbReference type="Proteomes" id="UP000663833">
    <property type="component" value="Unassembled WGS sequence"/>
</dbReference>